<evidence type="ECO:0000259" key="1">
    <source>
        <dbReference type="SMART" id="SM00587"/>
    </source>
</evidence>
<evidence type="ECO:0000313" key="2">
    <source>
        <dbReference type="EMBL" id="NKY04831.1"/>
    </source>
</evidence>
<dbReference type="PANTHER" id="PTHR11012">
    <property type="entry name" value="PROTEIN KINASE-LIKE DOMAIN-CONTAINING"/>
    <property type="match status" value="1"/>
</dbReference>
<evidence type="ECO:0000313" key="3">
    <source>
        <dbReference type="Proteomes" id="UP000563898"/>
    </source>
</evidence>
<dbReference type="PANTHER" id="PTHR11012:SF30">
    <property type="entry name" value="PROTEIN KINASE-LIKE DOMAIN-CONTAINING"/>
    <property type="match status" value="1"/>
</dbReference>
<proteinExistence type="predicted"/>
<dbReference type="InterPro" id="IPR002575">
    <property type="entry name" value="Aminoglycoside_PTrfase"/>
</dbReference>
<protein>
    <submittedName>
        <fullName evidence="2">Aminoglycoside phosphotransferase family protein</fullName>
    </submittedName>
</protein>
<dbReference type="Gene3D" id="3.90.1200.10">
    <property type="match status" value="1"/>
</dbReference>
<dbReference type="SUPFAM" id="SSF56112">
    <property type="entry name" value="Protein kinase-like (PK-like)"/>
    <property type="match status" value="1"/>
</dbReference>
<dbReference type="Proteomes" id="UP000563898">
    <property type="component" value="Unassembled WGS sequence"/>
</dbReference>
<dbReference type="Pfam" id="PF01636">
    <property type="entry name" value="APH"/>
    <property type="match status" value="1"/>
</dbReference>
<dbReference type="InterPro" id="IPR015897">
    <property type="entry name" value="CHK_kinase-like"/>
</dbReference>
<dbReference type="RefSeq" id="WP_006368913.1">
    <property type="nucleotide sequence ID" value="NZ_CP073075.1"/>
</dbReference>
<dbReference type="GO" id="GO:0016740">
    <property type="term" value="F:transferase activity"/>
    <property type="evidence" value="ECO:0007669"/>
    <property type="project" value="UniProtKB-KW"/>
</dbReference>
<dbReference type="InterPro" id="IPR011009">
    <property type="entry name" value="Kinase-like_dom_sf"/>
</dbReference>
<sequence length="374" mass="40924">MIETEPHNPGAPALIDTVAEIDAAWIQSVLRASGIPGATVRSVTSTPIGAGNVSDTVRVTIDYVGERGDAPESVVVKLKPSDPAVHEHGLNSGAYHREIGGYRDISDRLACRIPLKYWVNGDETTINLVMEDLTGTTTPGNQITGCGPAEAEAVVVELARLHSEFFPLTDATAPAWMIRLPEVCEYWSSKATRGATAALERFSRDLSEESLDVIGEAGDLVRDWHLLPHRRLTFTHGDPRVDNILFEPLAEGVGAVIIDWQVTGLRNPMYDVGYFLSGSVEPEVRRTHEMRLIRRYVEEFARKSDGYDETTAVADYQIQLLSGLYITLAAIDVLPDNEVVNTLILALLRRNCAAAIDWHSVAALRNVTSVLSVS</sequence>
<keyword evidence="2" id="KW-0808">Transferase</keyword>
<comment type="caution">
    <text evidence="2">The sequence shown here is derived from an EMBL/GenBank/DDBJ whole genome shotgun (WGS) entry which is preliminary data.</text>
</comment>
<organism evidence="2 3">
    <name type="scientific">Gordonia polyisoprenivorans</name>
    <dbReference type="NCBI Taxonomy" id="84595"/>
    <lineage>
        <taxon>Bacteria</taxon>
        <taxon>Bacillati</taxon>
        <taxon>Actinomycetota</taxon>
        <taxon>Actinomycetes</taxon>
        <taxon>Mycobacteriales</taxon>
        <taxon>Gordoniaceae</taxon>
        <taxon>Gordonia</taxon>
    </lineage>
</organism>
<name>A0A846WWK2_9ACTN</name>
<feature type="domain" description="CHK kinase-like" evidence="1">
    <location>
        <begin position="128"/>
        <end position="306"/>
    </location>
</feature>
<accession>A0A846WWK2</accession>
<reference evidence="2 3" key="1">
    <citation type="submission" date="2020-04" db="EMBL/GenBank/DDBJ databases">
        <title>MicrobeNet Type strains.</title>
        <authorList>
            <person name="Nicholson A.C."/>
        </authorList>
    </citation>
    <scope>NUCLEOTIDE SEQUENCE [LARGE SCALE GENOMIC DNA]</scope>
    <source>
        <strain evidence="2 3">ATCC BAA-14</strain>
    </source>
</reference>
<gene>
    <name evidence="2" type="ORF">HGA05_25035</name>
</gene>
<dbReference type="AlphaFoldDB" id="A0A846WWK2"/>
<dbReference type="EMBL" id="JAAXPC010000023">
    <property type="protein sequence ID" value="NKY04831.1"/>
    <property type="molecule type" value="Genomic_DNA"/>
</dbReference>
<dbReference type="SMART" id="SM00587">
    <property type="entry name" value="CHK"/>
    <property type="match status" value="1"/>
</dbReference>